<evidence type="ECO:0000313" key="2">
    <source>
        <dbReference type="Proteomes" id="UP000054324"/>
    </source>
</evidence>
<keyword evidence="2" id="KW-1185">Reference proteome</keyword>
<reference evidence="1 2" key="1">
    <citation type="submission" date="2013-11" db="EMBL/GenBank/DDBJ databases">
        <title>Opisthorchis viverrini - life in the bile duct.</title>
        <authorList>
            <person name="Young N.D."/>
            <person name="Nagarajan N."/>
            <person name="Lin S.J."/>
            <person name="Korhonen P.K."/>
            <person name="Jex A.R."/>
            <person name="Hall R.S."/>
            <person name="Safavi-Hemami H."/>
            <person name="Kaewkong W."/>
            <person name="Bertrand D."/>
            <person name="Gao S."/>
            <person name="Seet Q."/>
            <person name="Wongkham S."/>
            <person name="Teh B.T."/>
            <person name="Wongkham C."/>
            <person name="Intapan P.M."/>
            <person name="Maleewong W."/>
            <person name="Yang X."/>
            <person name="Hu M."/>
            <person name="Wang Z."/>
            <person name="Hofmann A."/>
            <person name="Sternberg P.W."/>
            <person name="Tan P."/>
            <person name="Wang J."/>
            <person name="Gasser R.B."/>
        </authorList>
    </citation>
    <scope>NUCLEOTIDE SEQUENCE [LARGE SCALE GENOMIC DNA]</scope>
</reference>
<protein>
    <submittedName>
        <fullName evidence="1">Uncharacterized protein</fullName>
    </submittedName>
</protein>
<dbReference type="RefSeq" id="XP_009165664.1">
    <property type="nucleotide sequence ID" value="XM_009167400.1"/>
</dbReference>
<gene>
    <name evidence="1" type="ORF">T265_03010</name>
</gene>
<name>A0A075AHV1_OPIVI</name>
<dbReference type="GeneID" id="20317198"/>
<dbReference type="KEGG" id="ovi:T265_03010"/>
<accession>A0A075AHV1</accession>
<dbReference type="CTD" id="20317198"/>
<proteinExistence type="predicted"/>
<dbReference type="Proteomes" id="UP000054324">
    <property type="component" value="Unassembled WGS sequence"/>
</dbReference>
<dbReference type="AlphaFoldDB" id="A0A075AHV1"/>
<dbReference type="EMBL" id="KL596659">
    <property type="protein sequence ID" value="KER30524.1"/>
    <property type="molecule type" value="Genomic_DNA"/>
</dbReference>
<sequence>MVSGRNNTPTIDELITLHKFRWLATKPAKLRKNGYANALCYKNESGYTEYKITNLNGFRQTVAGGLCRRVLEVNEAVHFASQLQFATGSITGPVISRLHIWLTDSLPRSFTEQRDIGASIKLQPNWDVVDTNRHELPSASKINFECCRHRVGPRFVGCTVVCGWLQSLRSTQIFFVAATTAPGTFVTPEPAITSKMPLTAMPATRGRLTLSSIGLLVGFPGHALRSRGSLGRMKFVNRSCSGVPSFRSNSLTFHPSSNLEKSVLNMSSYRLNQESKVVHVKTNTKGAQRSINAQNEIRNSCTALRIYSVSGYNFLEFLTRSGAPLATGIWPILGHDWLSRLDAGPARVPNFGPTSSGPGFSAVAAPKACGILRMPVNRLPRRAVFAQPCEGWKRARDG</sequence>
<organism evidence="1 2">
    <name type="scientific">Opisthorchis viverrini</name>
    <name type="common">Southeast Asian liver fluke</name>
    <dbReference type="NCBI Taxonomy" id="6198"/>
    <lineage>
        <taxon>Eukaryota</taxon>
        <taxon>Metazoa</taxon>
        <taxon>Spiralia</taxon>
        <taxon>Lophotrochozoa</taxon>
        <taxon>Platyhelminthes</taxon>
        <taxon>Trematoda</taxon>
        <taxon>Digenea</taxon>
        <taxon>Opisthorchiida</taxon>
        <taxon>Opisthorchiata</taxon>
        <taxon>Opisthorchiidae</taxon>
        <taxon>Opisthorchis</taxon>
    </lineage>
</organism>
<evidence type="ECO:0000313" key="1">
    <source>
        <dbReference type="EMBL" id="KER30524.1"/>
    </source>
</evidence>